<keyword evidence="1" id="KW-0479">Metal-binding</keyword>
<dbReference type="PROSITE" id="PS00028">
    <property type="entry name" value="ZINC_FINGER_C2H2_1"/>
    <property type="match status" value="1"/>
</dbReference>
<keyword evidence="1" id="KW-0862">Zinc</keyword>
<dbReference type="PANTHER" id="PTHR35391">
    <property type="entry name" value="C2H2-TYPE DOMAIN-CONTAINING PROTEIN-RELATED"/>
    <property type="match status" value="1"/>
</dbReference>
<dbReference type="InterPro" id="IPR013087">
    <property type="entry name" value="Znf_C2H2_type"/>
</dbReference>
<comment type="caution">
    <text evidence="4">The sequence shown here is derived from an EMBL/GenBank/DDBJ whole genome shotgun (WGS) entry which is preliminary data.</text>
</comment>
<reference evidence="4 5" key="1">
    <citation type="submission" date="2024-04" db="EMBL/GenBank/DDBJ databases">
        <title>Phyllosticta paracitricarpa is synonymous to the EU quarantine fungus P. citricarpa based on phylogenomic analyses.</title>
        <authorList>
            <consortium name="Lawrence Berkeley National Laboratory"/>
            <person name="Van ingen-buijs V.A."/>
            <person name="Van westerhoven A.C."/>
            <person name="Haridas S."/>
            <person name="Skiadas P."/>
            <person name="Martin F."/>
            <person name="Groenewald J.Z."/>
            <person name="Crous P.W."/>
            <person name="Seidl M.F."/>
        </authorList>
    </citation>
    <scope>NUCLEOTIDE SEQUENCE [LARGE SCALE GENOMIC DNA]</scope>
    <source>
        <strain evidence="4 5">CBS 141358</strain>
    </source>
</reference>
<proteinExistence type="predicted"/>
<feature type="compositionally biased region" description="Acidic residues" evidence="2">
    <location>
        <begin position="252"/>
        <end position="304"/>
    </location>
</feature>
<dbReference type="PROSITE" id="PS50157">
    <property type="entry name" value="ZINC_FINGER_C2H2_2"/>
    <property type="match status" value="1"/>
</dbReference>
<dbReference type="PANTHER" id="PTHR35391:SF7">
    <property type="entry name" value="C2H2-TYPE DOMAIN-CONTAINING PROTEIN"/>
    <property type="match status" value="1"/>
</dbReference>
<evidence type="ECO:0000313" key="4">
    <source>
        <dbReference type="EMBL" id="KAK7613008.1"/>
    </source>
</evidence>
<dbReference type="InterPro" id="IPR058925">
    <property type="entry name" value="zf-C2H2_AcuF"/>
</dbReference>
<evidence type="ECO:0000256" key="1">
    <source>
        <dbReference type="PROSITE-ProRule" id="PRU00042"/>
    </source>
</evidence>
<evidence type="ECO:0000259" key="3">
    <source>
        <dbReference type="PROSITE" id="PS50157"/>
    </source>
</evidence>
<evidence type="ECO:0000313" key="5">
    <source>
        <dbReference type="Proteomes" id="UP001367316"/>
    </source>
</evidence>
<evidence type="ECO:0000256" key="2">
    <source>
        <dbReference type="SAM" id="MobiDB-lite"/>
    </source>
</evidence>
<feature type="domain" description="C2H2-type" evidence="3">
    <location>
        <begin position="201"/>
        <end position="226"/>
    </location>
</feature>
<sequence>MSLENREVESDSDSDFEGATHEVVEESFLGVTVLGQLMEPIKEVISMLLRTSMVIRKPAPHDHFGNFNQVSTTHFEEFDLRHVQDKFPMASPTLVKRLARATSSRHNYLKYREDRQINLSAGLDSLGDSSAYTESGRGGGPFQCPPCFGIISAKTENSWKKHVSKDLAPYVCTFDSCSTPFRRFEKRREWFEHELSHRSKWKCPLNCEIVFNTQEYLSEHLKGHSGTFIDPSGECQQLALFALPLQIRNSENDEEFDDDSEDDSEVSVEEDRSDTEASADEEDNDSTTEEAMSDSLEVDSEAAEEAAQAP</sequence>
<dbReference type="Pfam" id="PF26082">
    <property type="entry name" value="zf-C2H2_AcuF"/>
    <property type="match status" value="1"/>
</dbReference>
<dbReference type="Proteomes" id="UP001367316">
    <property type="component" value="Unassembled WGS sequence"/>
</dbReference>
<gene>
    <name evidence="4" type="ORF">JOL62DRAFT_633865</name>
</gene>
<name>A0ABR1NCT0_9PEZI</name>
<feature type="region of interest" description="Disordered" evidence="2">
    <location>
        <begin position="251"/>
        <end position="310"/>
    </location>
</feature>
<keyword evidence="5" id="KW-1185">Reference proteome</keyword>
<accession>A0ABR1NCT0</accession>
<protein>
    <recommendedName>
        <fullName evidence="3">C2H2-type domain-containing protein</fullName>
    </recommendedName>
</protein>
<organism evidence="4 5">
    <name type="scientific">Phyllosticta paracitricarpa</name>
    <dbReference type="NCBI Taxonomy" id="2016321"/>
    <lineage>
        <taxon>Eukaryota</taxon>
        <taxon>Fungi</taxon>
        <taxon>Dikarya</taxon>
        <taxon>Ascomycota</taxon>
        <taxon>Pezizomycotina</taxon>
        <taxon>Dothideomycetes</taxon>
        <taxon>Dothideomycetes incertae sedis</taxon>
        <taxon>Botryosphaeriales</taxon>
        <taxon>Phyllostictaceae</taxon>
        <taxon>Phyllosticta</taxon>
    </lineage>
</organism>
<keyword evidence="1" id="KW-0863">Zinc-finger</keyword>
<dbReference type="EMBL" id="JBBPBF010000008">
    <property type="protein sequence ID" value="KAK7613008.1"/>
    <property type="molecule type" value="Genomic_DNA"/>
</dbReference>
<dbReference type="SMART" id="SM00355">
    <property type="entry name" value="ZnF_C2H2"/>
    <property type="match status" value="2"/>
</dbReference>